<dbReference type="InterPro" id="IPR001796">
    <property type="entry name" value="DHFR_dom"/>
</dbReference>
<evidence type="ECO:0000259" key="4">
    <source>
        <dbReference type="PROSITE" id="PS51330"/>
    </source>
</evidence>
<dbReference type="InterPro" id="IPR024072">
    <property type="entry name" value="DHFR-like_dom_sf"/>
</dbReference>
<dbReference type="NCBIfam" id="TIGR03284">
    <property type="entry name" value="thym_sym"/>
    <property type="match status" value="1"/>
</dbReference>
<dbReference type="PRINTS" id="PR00108">
    <property type="entry name" value="THYMDSNTHASE"/>
</dbReference>
<feature type="domain" description="DHFR" evidence="4">
    <location>
        <begin position="11"/>
        <end position="186"/>
    </location>
</feature>
<evidence type="ECO:0000313" key="5">
    <source>
        <dbReference type="EMBL" id="QHT26069.1"/>
    </source>
</evidence>
<dbReference type="Gene3D" id="3.30.572.10">
    <property type="entry name" value="Thymidylate synthase/dCMP hydroxymethylase domain"/>
    <property type="match status" value="1"/>
</dbReference>
<dbReference type="PROSITE" id="PS51330">
    <property type="entry name" value="DHFR_2"/>
    <property type="match status" value="1"/>
</dbReference>
<dbReference type="EMBL" id="MN739778">
    <property type="protein sequence ID" value="QHT26069.1"/>
    <property type="molecule type" value="Genomic_DNA"/>
</dbReference>
<dbReference type="GO" id="GO:0004146">
    <property type="term" value="F:dihydrofolate reductase activity"/>
    <property type="evidence" value="ECO:0007669"/>
    <property type="project" value="InterPro"/>
</dbReference>
<sequence length="475" mass="55473">MSFRQLNMIKHFSIVLAIDAKGGIGHFDGLKYTIPFKSSTDLKHFKNTTCSTEIPNKTNVIIMGRKTYDSLQKELPNRINVVLSRNKDVSSYNNFEDTYEHFKKDPSIEKIFVIGGAELINSCLDHPELEYIYLSEFDKDYDCNIFCDNIKKYCDKIVWQTKCDDVTISKYTVKKHPEYQYINLIDDIIKNGVKRNTRNSNTYTVFGRSIEYNFEDGFPILTTKRVALRLVFEELMFFLRGQTDSKILASKKVHIWDSNTTREFLDKIGLCDYEVGTMGPMYGFNWTHFGEKYIDSKTKYTGGVNQLEYAMNTIKNDPYSRRIIMTTYDPYSVKKCVLYPCHGIVVQFFCRDENNKRYLDCIMYQRSCDTICGLPFNISSYGLLMSMICHCINNDKTYAGLRLVEGKLKIYIGDTHIYDEETHINAYNEHMTRRPKKLPRLNIKKQTDDITSFEWDDIELVDYDAHPSIKVNMIA</sequence>
<dbReference type="InterPro" id="IPR045097">
    <property type="entry name" value="Thymidate_synth/dCMP_Mease"/>
</dbReference>
<dbReference type="CDD" id="cd00209">
    <property type="entry name" value="DHFR"/>
    <property type="match status" value="1"/>
</dbReference>
<dbReference type="SUPFAM" id="SSF53597">
    <property type="entry name" value="Dihydrofolate reductase-like"/>
    <property type="match status" value="1"/>
</dbReference>
<dbReference type="InterPro" id="IPR000398">
    <property type="entry name" value="Thymidylate_synthase"/>
</dbReference>
<accession>A0A6C0ECS5</accession>
<dbReference type="Pfam" id="PF00186">
    <property type="entry name" value="DHFR_1"/>
    <property type="match status" value="1"/>
</dbReference>
<keyword evidence="3" id="KW-0808">Transferase</keyword>
<evidence type="ECO:0000256" key="3">
    <source>
        <dbReference type="ARBA" id="ARBA00022679"/>
    </source>
</evidence>
<dbReference type="InterPro" id="IPR023451">
    <property type="entry name" value="Thymidate_synth/dCMP_Mease_dom"/>
</dbReference>
<dbReference type="GO" id="GO:0046654">
    <property type="term" value="P:tetrahydrofolate biosynthetic process"/>
    <property type="evidence" value="ECO:0007669"/>
    <property type="project" value="InterPro"/>
</dbReference>
<dbReference type="GO" id="GO:0004799">
    <property type="term" value="F:thymidylate synthase activity"/>
    <property type="evidence" value="ECO:0007669"/>
    <property type="project" value="UniProtKB-EC"/>
</dbReference>
<keyword evidence="2" id="KW-0489">Methyltransferase</keyword>
<dbReference type="CDD" id="cd00351">
    <property type="entry name" value="TS_Pyrimidine_HMase"/>
    <property type="match status" value="1"/>
</dbReference>
<evidence type="ECO:0000256" key="2">
    <source>
        <dbReference type="ARBA" id="ARBA00022603"/>
    </source>
</evidence>
<dbReference type="Pfam" id="PF00303">
    <property type="entry name" value="Thymidylat_synt"/>
    <property type="match status" value="1"/>
</dbReference>
<dbReference type="GO" id="GO:0006231">
    <property type="term" value="P:dTMP biosynthetic process"/>
    <property type="evidence" value="ECO:0007669"/>
    <property type="project" value="InterPro"/>
</dbReference>
<proteinExistence type="predicted"/>
<organism evidence="5">
    <name type="scientific">viral metagenome</name>
    <dbReference type="NCBI Taxonomy" id="1070528"/>
    <lineage>
        <taxon>unclassified sequences</taxon>
        <taxon>metagenomes</taxon>
        <taxon>organismal metagenomes</taxon>
    </lineage>
</organism>
<dbReference type="PANTHER" id="PTHR11548">
    <property type="entry name" value="THYMIDYLATE SYNTHASE 1"/>
    <property type="match status" value="1"/>
</dbReference>
<dbReference type="GO" id="GO:0032259">
    <property type="term" value="P:methylation"/>
    <property type="evidence" value="ECO:0007669"/>
    <property type="project" value="UniProtKB-KW"/>
</dbReference>
<dbReference type="PANTHER" id="PTHR11548:SF2">
    <property type="entry name" value="THYMIDYLATE SYNTHASE"/>
    <property type="match status" value="1"/>
</dbReference>
<dbReference type="AlphaFoldDB" id="A0A6C0ECS5"/>
<dbReference type="InterPro" id="IPR036926">
    <property type="entry name" value="Thymidate_synth/dCMP_Mease_sf"/>
</dbReference>
<dbReference type="GO" id="GO:0005829">
    <property type="term" value="C:cytosol"/>
    <property type="evidence" value="ECO:0007669"/>
    <property type="project" value="TreeGrafter"/>
</dbReference>
<dbReference type="SUPFAM" id="SSF55831">
    <property type="entry name" value="Thymidylate synthase/dCMP hydroxymethylase"/>
    <property type="match status" value="1"/>
</dbReference>
<dbReference type="Gene3D" id="3.40.430.10">
    <property type="entry name" value="Dihydrofolate Reductase, subunit A"/>
    <property type="match status" value="1"/>
</dbReference>
<dbReference type="GO" id="GO:0005739">
    <property type="term" value="C:mitochondrion"/>
    <property type="evidence" value="ECO:0007669"/>
    <property type="project" value="TreeGrafter"/>
</dbReference>
<evidence type="ECO:0000256" key="1">
    <source>
        <dbReference type="ARBA" id="ARBA00011947"/>
    </source>
</evidence>
<reference evidence="5" key="1">
    <citation type="journal article" date="2020" name="Nature">
        <title>Giant virus diversity and host interactions through global metagenomics.</title>
        <authorList>
            <person name="Schulz F."/>
            <person name="Roux S."/>
            <person name="Paez-Espino D."/>
            <person name="Jungbluth S."/>
            <person name="Walsh D.A."/>
            <person name="Denef V.J."/>
            <person name="McMahon K.D."/>
            <person name="Konstantinidis K.T."/>
            <person name="Eloe-Fadrosh E.A."/>
            <person name="Kyrpides N.C."/>
            <person name="Woyke T."/>
        </authorList>
    </citation>
    <scope>NUCLEOTIDE SEQUENCE</scope>
    <source>
        <strain evidence="5">GVMAG-M-3300023179-27</strain>
    </source>
</reference>
<protein>
    <recommendedName>
        <fullName evidence="1">thymidylate synthase</fullName>
        <ecNumber evidence="1">2.1.1.45</ecNumber>
    </recommendedName>
</protein>
<dbReference type="EC" id="2.1.1.45" evidence="1"/>
<name>A0A6C0ECS5_9ZZZZ</name>